<proteinExistence type="predicted"/>
<evidence type="ECO:0000313" key="1">
    <source>
        <dbReference type="EMBL" id="KAJ3531105.1"/>
    </source>
</evidence>
<gene>
    <name evidence="1" type="ORF">NM208_g9028</name>
</gene>
<name>A0ACC1S336_9HYPO</name>
<organism evidence="1 2">
    <name type="scientific">Fusarium decemcellulare</name>
    <dbReference type="NCBI Taxonomy" id="57161"/>
    <lineage>
        <taxon>Eukaryota</taxon>
        <taxon>Fungi</taxon>
        <taxon>Dikarya</taxon>
        <taxon>Ascomycota</taxon>
        <taxon>Pezizomycotina</taxon>
        <taxon>Sordariomycetes</taxon>
        <taxon>Hypocreomycetidae</taxon>
        <taxon>Hypocreales</taxon>
        <taxon>Nectriaceae</taxon>
        <taxon>Fusarium</taxon>
        <taxon>Fusarium decemcellulare species complex</taxon>
    </lineage>
</organism>
<dbReference type="Proteomes" id="UP001148629">
    <property type="component" value="Unassembled WGS sequence"/>
</dbReference>
<comment type="caution">
    <text evidence="1">The sequence shown here is derived from an EMBL/GenBank/DDBJ whole genome shotgun (WGS) entry which is preliminary data.</text>
</comment>
<reference evidence="1" key="1">
    <citation type="submission" date="2022-08" db="EMBL/GenBank/DDBJ databases">
        <title>Genome Sequence of Fusarium decemcellulare.</title>
        <authorList>
            <person name="Buettner E."/>
        </authorList>
    </citation>
    <scope>NUCLEOTIDE SEQUENCE</scope>
    <source>
        <strain evidence="1">Babe19</strain>
    </source>
</reference>
<evidence type="ECO:0000313" key="2">
    <source>
        <dbReference type="Proteomes" id="UP001148629"/>
    </source>
</evidence>
<dbReference type="EMBL" id="JANRMS010001096">
    <property type="protein sequence ID" value="KAJ3531105.1"/>
    <property type="molecule type" value="Genomic_DNA"/>
</dbReference>
<accession>A0ACC1S336</accession>
<protein>
    <submittedName>
        <fullName evidence="1">Uncharacterized protein</fullName>
    </submittedName>
</protein>
<sequence>MSSNSPDPPSTAASPPSNQTNDNPIEALNTSRDEARNQTDRIGLDTDHPEQGLNTAPSTTVRIGDDAADLWSTAYREAVESLGEDIDVAILQGKNVEQLFRELEEVDNESTQESAFLRGLKYLQSIQVPLERFKLALDLASPLASFDPTASTVFGLVRGVTAIAVSVSTADLEFAKQIAEMLEQISYIDDCDTLGQKVEKKDIHRALVSVYKKLLEFYNAAFEILSKRGTRLVMGLILENGRLPSIVQDFLKQADTLRKLVQKATLEIVEDIKAMLYDQETLVGRWLDSSNVKRQSQYHTSLRDLRADEGCEFLLEDSNFINWYRASNSEQLMLLGEMGHGKTVAMAFLVDELSRRSEKQLPQSKVCYYYCRDDGTGQVVQIFSCLILSLLEQLPGLKKKFYEWYKQAQASGSLDPATDTKKLEEFLQRLLEAIDRPLFWIIDGLDECGRASRNILLKSLETFTQKFPRFRFILSSRPQEEILDQVDGMAKIYLPCNTKRDGVIVQKSVEGRLSYLSKDVKTLIIERLSRLAQGSAIWTKMVVDLIEVRSIRALGPMRIFLEELPLPEKLSELYTTLFLRCTLNDAGNKELAGTALRILAIVRRPLSVLELAWAATLGTTKREVTTVAALDDLIDHQRVMSLIHPFIARLDIGDVKKRQVQLVHQSMKEFIIEEWTEESTDWHCRQTPAPSTTTDKAPLHQRIENLERLILNICIRYLKLDEIGTAGIFSEEQVAIEALPQDIDLFDDDTPPAEYDPYCSWGDWEEDMIRYDPTENGFGEFFVYASCYWIHHFGAVTIAPLPALSSIEDLCQAGSTRLDNWIQQNRRPDCAILPRFEFDSSLYDPLSITSLYGSESMLREMLENSDLGSSKFLPNTMLEAARQILQWGDLSRLKILLEGTHGHQLQNLGFFRLVIERWSAPATQYRVWDPVFDLVDYVLDILVQEQWGNELLGIAAGAGCRPIIQRLMVRAQHNAELKDELVRGNTSEEPQPNALRIAVRLGDLDMCRLLVCTGKMDPLSALTHDANGQMVLKDETRENKKHSQEILHLLCENVA</sequence>
<keyword evidence="2" id="KW-1185">Reference proteome</keyword>